<gene>
    <name evidence="2" type="ORF">IW261DRAFT_1343081</name>
</gene>
<evidence type="ECO:0000259" key="1">
    <source>
        <dbReference type="Pfam" id="PF20209"/>
    </source>
</evidence>
<dbReference type="Pfam" id="PF20209">
    <property type="entry name" value="DUF6570"/>
    <property type="match status" value="1"/>
</dbReference>
<sequence>MVPPPPVSTDTEFPPPPLTEAKEASIMRECIAAMQPSGFQEAGCTVCGQLTLLRNLSESWHVAHLLSVLENNTCMRKERFADTDPVGPRPGLVHDTTTNFVCLKCRAAIRKGNVPKLALANNMWIGEVPDVLAQLSFVEWLLVACMWHSCCFMHVVLAGHPDSGARKMIAHIVAFELPVSKVYD</sequence>
<accession>A0AA39NW60</accession>
<organism evidence="2 3">
    <name type="scientific">Armillaria novae-zelandiae</name>
    <dbReference type="NCBI Taxonomy" id="153914"/>
    <lineage>
        <taxon>Eukaryota</taxon>
        <taxon>Fungi</taxon>
        <taxon>Dikarya</taxon>
        <taxon>Basidiomycota</taxon>
        <taxon>Agaricomycotina</taxon>
        <taxon>Agaricomycetes</taxon>
        <taxon>Agaricomycetidae</taxon>
        <taxon>Agaricales</taxon>
        <taxon>Marasmiineae</taxon>
        <taxon>Physalacriaceae</taxon>
        <taxon>Armillaria</taxon>
    </lineage>
</organism>
<feature type="domain" description="DUF6570" evidence="1">
    <location>
        <begin position="111"/>
        <end position="182"/>
    </location>
</feature>
<comment type="caution">
    <text evidence="2">The sequence shown here is derived from an EMBL/GenBank/DDBJ whole genome shotgun (WGS) entry which is preliminary data.</text>
</comment>
<evidence type="ECO:0000313" key="2">
    <source>
        <dbReference type="EMBL" id="KAK0472968.1"/>
    </source>
</evidence>
<name>A0AA39NW60_9AGAR</name>
<protein>
    <recommendedName>
        <fullName evidence="1">DUF6570 domain-containing protein</fullName>
    </recommendedName>
</protein>
<dbReference type="InterPro" id="IPR046700">
    <property type="entry name" value="DUF6570"/>
</dbReference>
<reference evidence="2" key="1">
    <citation type="submission" date="2023-06" db="EMBL/GenBank/DDBJ databases">
        <authorList>
            <consortium name="Lawrence Berkeley National Laboratory"/>
            <person name="Ahrendt S."/>
            <person name="Sahu N."/>
            <person name="Indic B."/>
            <person name="Wong-Bajracharya J."/>
            <person name="Merenyi Z."/>
            <person name="Ke H.-M."/>
            <person name="Monk M."/>
            <person name="Kocsube S."/>
            <person name="Drula E."/>
            <person name="Lipzen A."/>
            <person name="Balint B."/>
            <person name="Henrissat B."/>
            <person name="Andreopoulos B."/>
            <person name="Martin F.M."/>
            <person name="Harder C.B."/>
            <person name="Rigling D."/>
            <person name="Ford K.L."/>
            <person name="Foster G.D."/>
            <person name="Pangilinan J."/>
            <person name="Papanicolaou A."/>
            <person name="Barry K."/>
            <person name="LaButti K."/>
            <person name="Viragh M."/>
            <person name="Koriabine M."/>
            <person name="Yan M."/>
            <person name="Riley R."/>
            <person name="Champramary S."/>
            <person name="Plett K.L."/>
            <person name="Tsai I.J."/>
            <person name="Slot J."/>
            <person name="Sipos G."/>
            <person name="Plett J."/>
            <person name="Nagy L.G."/>
            <person name="Grigoriev I.V."/>
        </authorList>
    </citation>
    <scope>NUCLEOTIDE SEQUENCE</scope>
    <source>
        <strain evidence="2">ICMP 16352</strain>
    </source>
</reference>
<evidence type="ECO:0000313" key="3">
    <source>
        <dbReference type="Proteomes" id="UP001175227"/>
    </source>
</evidence>
<dbReference type="AlphaFoldDB" id="A0AA39NW60"/>
<feature type="non-terminal residue" evidence="2">
    <location>
        <position position="184"/>
    </location>
</feature>
<dbReference type="EMBL" id="JAUEPR010000036">
    <property type="protein sequence ID" value="KAK0472968.1"/>
    <property type="molecule type" value="Genomic_DNA"/>
</dbReference>
<keyword evidence="3" id="KW-1185">Reference proteome</keyword>
<proteinExistence type="predicted"/>
<dbReference type="Proteomes" id="UP001175227">
    <property type="component" value="Unassembled WGS sequence"/>
</dbReference>